<proteinExistence type="predicted"/>
<dbReference type="Proteomes" id="UP000006746">
    <property type="component" value="Unassembled WGS sequence"/>
</dbReference>
<comment type="caution">
    <text evidence="1">The sequence shown here is derived from an EMBL/GenBank/DDBJ whole genome shotgun (WGS) entry which is preliminary data.</text>
</comment>
<dbReference type="EMBL" id="AMRL01000024">
    <property type="protein sequence ID" value="EKE70905.1"/>
    <property type="molecule type" value="Genomic_DNA"/>
</dbReference>
<accession>K2K050</accession>
<protein>
    <submittedName>
        <fullName evidence="1">Uncharacterized protein</fullName>
    </submittedName>
</protein>
<organism evidence="1 2">
    <name type="scientific">Oceanibaculum indicum P24</name>
    <dbReference type="NCBI Taxonomy" id="1207063"/>
    <lineage>
        <taxon>Bacteria</taxon>
        <taxon>Pseudomonadati</taxon>
        <taxon>Pseudomonadota</taxon>
        <taxon>Alphaproteobacteria</taxon>
        <taxon>Rhodospirillales</taxon>
        <taxon>Oceanibaculaceae</taxon>
        <taxon>Oceanibaculum</taxon>
    </lineage>
</organism>
<gene>
    <name evidence="1" type="ORF">P24_15219</name>
</gene>
<keyword evidence="2" id="KW-1185">Reference proteome</keyword>
<dbReference type="STRING" id="1207063.P24_15219"/>
<name>K2K050_9PROT</name>
<reference evidence="1 2" key="1">
    <citation type="journal article" date="2012" name="J. Bacteriol.">
        <title>Genome Sequence of Oceanibaculum indicum Type Strain P24.</title>
        <authorList>
            <person name="Lai Q."/>
            <person name="Shao Z."/>
        </authorList>
    </citation>
    <scope>NUCLEOTIDE SEQUENCE [LARGE SCALE GENOMIC DNA]</scope>
    <source>
        <strain evidence="1 2">P24</strain>
    </source>
</reference>
<sequence>MTDRHIRPRLPRGLTRTILRPALVAGFLFALALPLGGCPLATLPGLATVAASGYCAGVSAEGKAAIRGALGLPVPLLSCHDLLRSHDGPAGAAGR</sequence>
<dbReference type="AlphaFoldDB" id="K2K050"/>
<evidence type="ECO:0000313" key="1">
    <source>
        <dbReference type="EMBL" id="EKE70905.1"/>
    </source>
</evidence>
<evidence type="ECO:0000313" key="2">
    <source>
        <dbReference type="Proteomes" id="UP000006746"/>
    </source>
</evidence>